<dbReference type="SMART" id="SM00327">
    <property type="entry name" value="VWA"/>
    <property type="match status" value="1"/>
</dbReference>
<evidence type="ECO:0000256" key="1">
    <source>
        <dbReference type="ARBA" id="ARBA00022741"/>
    </source>
</evidence>
<dbReference type="GO" id="GO:0003677">
    <property type="term" value="F:DNA binding"/>
    <property type="evidence" value="ECO:0007669"/>
    <property type="project" value="InterPro"/>
</dbReference>
<keyword evidence="2" id="KW-0067">ATP-binding</keyword>
<dbReference type="Pfam" id="PF17863">
    <property type="entry name" value="AAA_lid_2"/>
    <property type="match status" value="1"/>
</dbReference>
<organism evidence="5 6">
    <name type="scientific">Methanospirillum hungatei</name>
    <dbReference type="NCBI Taxonomy" id="2203"/>
    <lineage>
        <taxon>Archaea</taxon>
        <taxon>Methanobacteriati</taxon>
        <taxon>Methanobacteriota</taxon>
        <taxon>Stenosarchaea group</taxon>
        <taxon>Methanomicrobia</taxon>
        <taxon>Methanomicrobiales</taxon>
        <taxon>Methanospirillaceae</taxon>
        <taxon>Methanospirillum</taxon>
    </lineage>
</organism>
<protein>
    <submittedName>
        <fullName evidence="5">VWA domain-containing protein</fullName>
    </submittedName>
</protein>
<dbReference type="OrthoDB" id="78267at2157"/>
<gene>
    <name evidence="5" type="ORF">KSK55_05035</name>
</gene>
<proteinExistence type="predicted"/>
<dbReference type="InterPro" id="IPR052989">
    <property type="entry name" value="Mg-chelatase_DI-like"/>
</dbReference>
<keyword evidence="1" id="KW-0547">Nucleotide-binding</keyword>
<name>A0A8F5ZHC8_METHU</name>
<evidence type="ECO:0000256" key="3">
    <source>
        <dbReference type="SAM" id="MobiDB-lite"/>
    </source>
</evidence>
<feature type="region of interest" description="Disordered" evidence="3">
    <location>
        <begin position="278"/>
        <end position="343"/>
    </location>
</feature>
<dbReference type="Proteomes" id="UP000694228">
    <property type="component" value="Chromosome"/>
</dbReference>
<dbReference type="GO" id="GO:0005524">
    <property type="term" value="F:ATP binding"/>
    <property type="evidence" value="ECO:0007669"/>
    <property type="project" value="UniProtKB-KW"/>
</dbReference>
<dbReference type="PROSITE" id="PS50234">
    <property type="entry name" value="VWFA"/>
    <property type="match status" value="1"/>
</dbReference>
<dbReference type="AlphaFoldDB" id="A0A8F5ZHC8"/>
<dbReference type="PANTHER" id="PTHR35023:SF1">
    <property type="entry name" value="MG-PROTOPORPHYRIN IX CHELATASE"/>
    <property type="match status" value="1"/>
</dbReference>
<dbReference type="InterPro" id="IPR041628">
    <property type="entry name" value="ChlI/MoxR_AAA_lid"/>
</dbReference>
<dbReference type="Pfam" id="PF13519">
    <property type="entry name" value="VWA_2"/>
    <property type="match status" value="1"/>
</dbReference>
<dbReference type="InterPro" id="IPR002035">
    <property type="entry name" value="VWF_A"/>
</dbReference>
<evidence type="ECO:0000256" key="2">
    <source>
        <dbReference type="ARBA" id="ARBA00022840"/>
    </source>
</evidence>
<dbReference type="EMBL" id="CP077107">
    <property type="protein sequence ID" value="QXO95759.1"/>
    <property type="molecule type" value="Genomic_DNA"/>
</dbReference>
<accession>A0A8F5ZHC8</accession>
<evidence type="ECO:0000313" key="6">
    <source>
        <dbReference type="Proteomes" id="UP000694228"/>
    </source>
</evidence>
<feature type="compositionally biased region" description="Basic and acidic residues" evidence="3">
    <location>
        <begin position="278"/>
        <end position="330"/>
    </location>
</feature>
<dbReference type="CDD" id="cd01451">
    <property type="entry name" value="vWA_Magnesium_chelatase"/>
    <property type="match status" value="1"/>
</dbReference>
<evidence type="ECO:0000259" key="4">
    <source>
        <dbReference type="PROSITE" id="PS50234"/>
    </source>
</evidence>
<dbReference type="Pfam" id="PF00493">
    <property type="entry name" value="MCM"/>
    <property type="match status" value="1"/>
</dbReference>
<dbReference type="InterPro" id="IPR001208">
    <property type="entry name" value="MCM_dom"/>
</dbReference>
<reference evidence="5 6" key="1">
    <citation type="submission" date="2021-06" db="EMBL/GenBank/DDBJ databases">
        <title>Complete genome sequence of the secondary alcohol utilizing methanogen Methanospirillum hungatei strain GP1.</title>
        <authorList>
            <person name="Day L.A."/>
            <person name="Costa K.C."/>
        </authorList>
    </citation>
    <scope>NUCLEOTIDE SEQUENCE [LARGE SCALE GENOMIC DNA]</scope>
    <source>
        <strain evidence="5 6">GP1</strain>
    </source>
</reference>
<dbReference type="PANTHER" id="PTHR35023">
    <property type="entry name" value="CHELATASE-RELATED"/>
    <property type="match status" value="1"/>
</dbReference>
<feature type="domain" description="VWFA" evidence="4">
    <location>
        <begin position="438"/>
        <end position="618"/>
    </location>
</feature>
<evidence type="ECO:0000313" key="5">
    <source>
        <dbReference type="EMBL" id="QXO95759.1"/>
    </source>
</evidence>
<dbReference type="InterPro" id="IPR041702">
    <property type="entry name" value="BchD/ChlD_VWA"/>
</dbReference>
<sequence length="623" mass="69533">MNHLFPFTEITGQEHAKKALLCALVCDDIRSILILGNPGTAKSALVRSVETLTDRKKVITIPQNVTYDRLLGTIDLEKVITSGNMHVHPGILQEGNNQILYADDINLMDEGVIQSILSTSETGQYLLEREGLSRMISTRFTFLASMDPAEGELSSGQMDRFDLCIRTDQITETGMRAEIIRKALSFEHSPDAFVLGCEKETDDLKKNIQAAKERFLYVSIPDGHADLISSLCIELAVQGYRGDIAVARTAKALAALDRRDEVIFDDIKLAALFALEHRRGDRQDRPPHPPHSEKEERPEQDSDKNRSEKQNQPDTRSDDQIGEQDKKNQEKNQIPTPPPDRYFDIGSPFEVIRYLDENTWQVTQKQKSGRRSRVISSDSSGHYRSFRYPGRCRNDIAVDATIRAAAPYQRIRNRNGLAISVKKTDIREKVREKKIAHTILFLVDASGSMGVQKRMVAVKGAILSLLNDAYQKRDRVGLMIFRGDSADLLLPPTRSPELAAKLLKAIPTGGKTPLLKGLTEGYLLLTRGKYAAPGENKSIVLLTDGRGNMPLTNKAPGEELALIARKITGTGVRFVVVDTESGFPRLDRARILARDLNGSYFRLEDLSIHGLAGCVNELMYSER</sequence>